<dbReference type="OrthoDB" id="10484838at2759"/>
<evidence type="ECO:0000313" key="2">
    <source>
        <dbReference type="Proteomes" id="UP000027456"/>
    </source>
</evidence>
<dbReference type="HOGENOM" id="CLU_1478524_0_0_1"/>
<keyword evidence="2" id="KW-1185">Reference proteome</keyword>
<gene>
    <name evidence="1" type="ORF">V565_310230</name>
</gene>
<dbReference type="AlphaFoldDB" id="A0A074RKB0"/>
<dbReference type="EMBL" id="AZST01002172">
    <property type="protein sequence ID" value="KEP45158.1"/>
    <property type="molecule type" value="Genomic_DNA"/>
</dbReference>
<name>A0A074RKB0_9AGAM</name>
<comment type="caution">
    <text evidence="1">The sequence shown here is derived from an EMBL/GenBank/DDBJ whole genome shotgun (WGS) entry which is preliminary data.</text>
</comment>
<proteinExistence type="predicted"/>
<protein>
    <submittedName>
        <fullName evidence="1">Uncharacterized protein</fullName>
    </submittedName>
</protein>
<organism evidence="1 2">
    <name type="scientific">Rhizoctonia solani 123E</name>
    <dbReference type="NCBI Taxonomy" id="1423351"/>
    <lineage>
        <taxon>Eukaryota</taxon>
        <taxon>Fungi</taxon>
        <taxon>Dikarya</taxon>
        <taxon>Basidiomycota</taxon>
        <taxon>Agaricomycotina</taxon>
        <taxon>Agaricomycetes</taxon>
        <taxon>Cantharellales</taxon>
        <taxon>Ceratobasidiaceae</taxon>
        <taxon>Rhizoctonia</taxon>
    </lineage>
</organism>
<sequence>MIAIPPSSSQAVVESTVELEQELKRKRKARRGTKKYRVLSKEKLTDNWHNENILLAELALSQGNLVELKGFDFPEFAERVARGQVPLKKGRVQPGLNPQRLSIQDGPRVVVDAYGNFVLAYFPKFWAEASRSRILEAIDNLIQVSPLKPDSQRQSDKRQGAVAGVEGKAAYWSIFQHGIAQHN</sequence>
<accession>A0A074RKB0</accession>
<reference evidence="1 2" key="1">
    <citation type="submission" date="2013-12" db="EMBL/GenBank/DDBJ databases">
        <authorList>
            <person name="Cubeta M."/>
            <person name="Pakala S."/>
            <person name="Fedorova N."/>
            <person name="Thomas E."/>
            <person name="Dean R."/>
            <person name="Jabaji S."/>
            <person name="Neate S."/>
            <person name="Toda T."/>
            <person name="Tavantzis S."/>
            <person name="Vilgalys R."/>
            <person name="Bharathan N."/>
            <person name="Pakala S."/>
            <person name="Losada L.S."/>
            <person name="Zafar N."/>
            <person name="Nierman W."/>
        </authorList>
    </citation>
    <scope>NUCLEOTIDE SEQUENCE [LARGE SCALE GENOMIC DNA]</scope>
    <source>
        <strain evidence="1 2">123E</strain>
    </source>
</reference>
<feature type="non-terminal residue" evidence="1">
    <location>
        <position position="183"/>
    </location>
</feature>
<dbReference type="Proteomes" id="UP000027456">
    <property type="component" value="Unassembled WGS sequence"/>
</dbReference>
<evidence type="ECO:0000313" key="1">
    <source>
        <dbReference type="EMBL" id="KEP45158.1"/>
    </source>
</evidence>